<proteinExistence type="predicted"/>
<evidence type="ECO:0000313" key="1">
    <source>
        <dbReference type="EMBL" id="CAH1791658.1"/>
    </source>
</evidence>
<accession>A0A8J1U369</accession>
<dbReference type="AlphaFoldDB" id="A0A8J1U369"/>
<comment type="caution">
    <text evidence="1">The sequence shown here is derived from an EMBL/GenBank/DDBJ whole genome shotgun (WGS) entry which is preliminary data.</text>
</comment>
<dbReference type="EMBL" id="CAIIXF020000008">
    <property type="protein sequence ID" value="CAH1791658.1"/>
    <property type="molecule type" value="Genomic_DNA"/>
</dbReference>
<organism evidence="1 2">
    <name type="scientific">Owenia fusiformis</name>
    <name type="common">Polychaete worm</name>
    <dbReference type="NCBI Taxonomy" id="6347"/>
    <lineage>
        <taxon>Eukaryota</taxon>
        <taxon>Metazoa</taxon>
        <taxon>Spiralia</taxon>
        <taxon>Lophotrochozoa</taxon>
        <taxon>Annelida</taxon>
        <taxon>Polychaeta</taxon>
        <taxon>Sedentaria</taxon>
        <taxon>Canalipalpata</taxon>
        <taxon>Sabellida</taxon>
        <taxon>Oweniida</taxon>
        <taxon>Oweniidae</taxon>
        <taxon>Owenia</taxon>
    </lineage>
</organism>
<feature type="non-terminal residue" evidence="1">
    <location>
        <position position="1"/>
    </location>
</feature>
<name>A0A8J1U369_OWEFU</name>
<reference evidence="1" key="1">
    <citation type="submission" date="2022-03" db="EMBL/GenBank/DDBJ databases">
        <authorList>
            <person name="Martin C."/>
        </authorList>
    </citation>
    <scope>NUCLEOTIDE SEQUENCE</scope>
</reference>
<sequence>GSIFLTAVIESESSTSILISDLLVVSFPIISDCFSIDFVLVFSPLILISSMLLSKFEPSMLMISTSVCFSFSLPFDALWDTPSDWLLQSFNCCLGLELAANVQFLEFPFSFVSSVLFTSPELFLSSPLADCPLSLILLESNFNSLTLHSCGEVSSDKTFVSVCSDKFLVSFGMFWPSLPISLLFLSVSLQLLSVSLQSLSVSLQLLTVSLQMLSISLQSLSFSLQSLSVSLQSLSFSLQSLTVSLQLLSVSLQLLTVSLQLLSVSLQLLIVALQSLTVSLGEQISSFLETSVMSSTSSISTSAITTSVLSTSIALTSLSITIRSHSV</sequence>
<evidence type="ECO:0000313" key="2">
    <source>
        <dbReference type="Proteomes" id="UP000749559"/>
    </source>
</evidence>
<keyword evidence="2" id="KW-1185">Reference proteome</keyword>
<protein>
    <submittedName>
        <fullName evidence="1">Uncharacterized protein</fullName>
    </submittedName>
</protein>
<gene>
    <name evidence="1" type="ORF">OFUS_LOCUS16715</name>
</gene>
<dbReference type="Proteomes" id="UP000749559">
    <property type="component" value="Unassembled WGS sequence"/>
</dbReference>